<dbReference type="SUPFAM" id="SSF46767">
    <property type="entry name" value="Methylated DNA-protein cysteine methyltransferase, C-terminal domain"/>
    <property type="match status" value="1"/>
</dbReference>
<evidence type="ECO:0000259" key="3">
    <source>
        <dbReference type="Pfam" id="PF03473"/>
    </source>
</evidence>
<reference evidence="4" key="1">
    <citation type="submission" date="2021-02" db="EMBL/GenBank/DDBJ databases">
        <authorList>
            <person name="Dougan E. K."/>
            <person name="Rhodes N."/>
            <person name="Thang M."/>
            <person name="Chan C."/>
        </authorList>
    </citation>
    <scope>NUCLEOTIDE SEQUENCE</scope>
</reference>
<dbReference type="Pfam" id="PF03473">
    <property type="entry name" value="MOSC"/>
    <property type="match status" value="1"/>
</dbReference>
<gene>
    <name evidence="4" type="ORF">PGLA1383_LOCUS7648</name>
</gene>
<dbReference type="InterPro" id="IPR036388">
    <property type="entry name" value="WH-like_DNA-bd_sf"/>
</dbReference>
<feature type="domain" description="Methylated-DNA-[protein]-cysteine S-methyltransferase DNA binding" evidence="2">
    <location>
        <begin position="629"/>
        <end position="704"/>
    </location>
</feature>
<dbReference type="InterPro" id="IPR014048">
    <property type="entry name" value="MethylDNA_cys_MeTrfase_DNA-bd"/>
</dbReference>
<dbReference type="Gene3D" id="3.40.50.150">
    <property type="entry name" value="Vaccinia Virus protein VP39"/>
    <property type="match status" value="1"/>
</dbReference>
<feature type="domain" description="MOSC" evidence="3">
    <location>
        <begin position="529"/>
        <end position="611"/>
    </location>
</feature>
<evidence type="ECO:0000313" key="4">
    <source>
        <dbReference type="EMBL" id="CAE8588864.1"/>
    </source>
</evidence>
<dbReference type="InterPro" id="IPR011037">
    <property type="entry name" value="Pyrv_Knase-like_insert_dom_sf"/>
</dbReference>
<evidence type="ECO:0000259" key="2">
    <source>
        <dbReference type="Pfam" id="PF01035"/>
    </source>
</evidence>
<comment type="caution">
    <text evidence="4">The sequence shown here is derived from an EMBL/GenBank/DDBJ whole genome shotgun (WGS) entry which is preliminary data.</text>
</comment>
<dbReference type="AlphaFoldDB" id="A0A813DLV5"/>
<dbReference type="GO" id="GO:0003824">
    <property type="term" value="F:catalytic activity"/>
    <property type="evidence" value="ECO:0007669"/>
    <property type="project" value="InterPro"/>
</dbReference>
<organism evidence="4 5">
    <name type="scientific">Polarella glacialis</name>
    <name type="common">Dinoflagellate</name>
    <dbReference type="NCBI Taxonomy" id="89957"/>
    <lineage>
        <taxon>Eukaryota</taxon>
        <taxon>Sar</taxon>
        <taxon>Alveolata</taxon>
        <taxon>Dinophyceae</taxon>
        <taxon>Suessiales</taxon>
        <taxon>Suessiaceae</taxon>
        <taxon>Polarella</taxon>
    </lineage>
</organism>
<dbReference type="Pfam" id="PF13578">
    <property type="entry name" value="Methyltransf_24"/>
    <property type="match status" value="1"/>
</dbReference>
<dbReference type="EMBL" id="CAJNNV010003357">
    <property type="protein sequence ID" value="CAE8588864.1"/>
    <property type="molecule type" value="Genomic_DNA"/>
</dbReference>
<name>A0A813DLV5_POLGL</name>
<dbReference type="SUPFAM" id="SSF53335">
    <property type="entry name" value="S-adenosyl-L-methionine-dependent methyltransferases"/>
    <property type="match status" value="1"/>
</dbReference>
<dbReference type="GO" id="GO:0030151">
    <property type="term" value="F:molybdenum ion binding"/>
    <property type="evidence" value="ECO:0007669"/>
    <property type="project" value="InterPro"/>
</dbReference>
<keyword evidence="1" id="KW-0227">DNA damage</keyword>
<dbReference type="Proteomes" id="UP000654075">
    <property type="component" value="Unassembled WGS sequence"/>
</dbReference>
<evidence type="ECO:0000256" key="1">
    <source>
        <dbReference type="ARBA" id="ARBA00022763"/>
    </source>
</evidence>
<dbReference type="Gene3D" id="2.40.33.20">
    <property type="entry name" value="PK beta-barrel domain-like"/>
    <property type="match status" value="1"/>
</dbReference>
<sequence length="745" mass="80285">MEEASNWSSCETCGVLDCAGRAHGPRARQSGGTTCAPSIQQPDASGWHGLTSASSLIALKLPQCLRPLGRHPMHHARATGEDALVELRLRLRQRLLTASVLLGSLGWIAARPLSVAETDASGKAADASRCAHVPVVGVPKSLALLMVAVIAMFGKQAKQDGGAEAVFDPRSDPKCQGRIIARYIFEPVMLWRSTRQRVRPSPCVLAAANLGQQALYCSSFCAANPVHSCRGFAQARTEALAACRDHMGLHELNEALTGLAFARARQSPTASVVTCDAMWRHEAKELAYASFHLAMLGLGVRMWRPTLARNLEGMDIKQPLLVMLLQAAARGTGSPGRIQATEIGCLSGHASVGMLQGMPSVHLTLVDPYESTGVDVECTPKSNAAREDPMGTMLENVKPFLDRVRFLREFSFPAASQVADESMDLVFIDGNHTYLAVREDIQAWLPKVKPGGLLIGHDWNHWHPGVSRAVLEAIPPYLLWLEPRMHFWIYQVPGGRDAGLAENSGLCRARVTALFAKPKHGGQMQACDQPGDARENLLIEGLDLHVLGSGCEVKLGAPGEAVVRLTFAAEPCHKLAEVLPEGRSLKDSIGRRGMLATVAAGGLVSVGDAVEAVAGIFEALPEKTVERFCLLLPRVPAGKIVTYFDLLTLLGVSKSSLRAFPLYLKRAAALGLPAHRVVDSAGNLVEKKPGHLPEQRSALQQEGVAILTQAGKTGAFVNLALYRWVPVHDVLFLVQQPRPLSFCEE</sequence>
<dbReference type="GO" id="GO:0006281">
    <property type="term" value="P:DNA repair"/>
    <property type="evidence" value="ECO:0007669"/>
    <property type="project" value="InterPro"/>
</dbReference>
<dbReference type="InterPro" id="IPR005302">
    <property type="entry name" value="MoCF_Sase_C"/>
</dbReference>
<dbReference type="GO" id="GO:0030170">
    <property type="term" value="F:pyridoxal phosphate binding"/>
    <property type="evidence" value="ECO:0007669"/>
    <property type="project" value="InterPro"/>
</dbReference>
<accession>A0A813DLV5</accession>
<dbReference type="Gene3D" id="1.10.10.10">
    <property type="entry name" value="Winged helix-like DNA-binding domain superfamily/Winged helix DNA-binding domain"/>
    <property type="match status" value="1"/>
</dbReference>
<proteinExistence type="predicted"/>
<dbReference type="SUPFAM" id="SSF50800">
    <property type="entry name" value="PK beta-barrel domain-like"/>
    <property type="match status" value="1"/>
</dbReference>
<dbReference type="Pfam" id="PF01035">
    <property type="entry name" value="DNA_binding_1"/>
    <property type="match status" value="1"/>
</dbReference>
<dbReference type="InterPro" id="IPR029063">
    <property type="entry name" value="SAM-dependent_MTases_sf"/>
</dbReference>
<keyword evidence="5" id="KW-1185">Reference proteome</keyword>
<protein>
    <submittedName>
        <fullName evidence="4">Uncharacterized protein</fullName>
    </submittedName>
</protein>
<dbReference type="InterPro" id="IPR036217">
    <property type="entry name" value="MethylDNA_cys_MeTrfase_DNAb"/>
</dbReference>
<evidence type="ECO:0000313" key="5">
    <source>
        <dbReference type="Proteomes" id="UP000654075"/>
    </source>
</evidence>